<evidence type="ECO:0000313" key="3">
    <source>
        <dbReference type="Proteomes" id="UP000483820"/>
    </source>
</evidence>
<evidence type="ECO:0000313" key="2">
    <source>
        <dbReference type="EMBL" id="KAF1749848.1"/>
    </source>
</evidence>
<dbReference type="KEGG" id="crq:GCK72_016393"/>
<proteinExistence type="predicted"/>
<evidence type="ECO:0000256" key="1">
    <source>
        <dbReference type="SAM" id="MobiDB-lite"/>
    </source>
</evidence>
<gene>
    <name evidence="2" type="ORF">GCK72_016393</name>
</gene>
<dbReference type="GeneID" id="78776324"/>
<accession>A0A6A5G4A9</accession>
<dbReference type="AlphaFoldDB" id="A0A6A5G4A9"/>
<comment type="caution">
    <text evidence="2">The sequence shown here is derived from an EMBL/GenBank/DDBJ whole genome shotgun (WGS) entry which is preliminary data.</text>
</comment>
<feature type="region of interest" description="Disordered" evidence="1">
    <location>
        <begin position="55"/>
        <end position="159"/>
    </location>
</feature>
<dbReference type="CTD" id="78776324"/>
<dbReference type="Proteomes" id="UP000483820">
    <property type="component" value="Chromosome V"/>
</dbReference>
<feature type="compositionally biased region" description="Basic and acidic residues" evidence="1">
    <location>
        <begin position="62"/>
        <end position="77"/>
    </location>
</feature>
<dbReference type="RefSeq" id="XP_053580393.1">
    <property type="nucleotide sequence ID" value="XM_053731480.1"/>
</dbReference>
<dbReference type="EMBL" id="WUAV01000005">
    <property type="protein sequence ID" value="KAF1749848.1"/>
    <property type="molecule type" value="Genomic_DNA"/>
</dbReference>
<protein>
    <submittedName>
        <fullName evidence="2">Uncharacterized protein</fullName>
    </submittedName>
</protein>
<reference evidence="2 3" key="1">
    <citation type="submission" date="2019-12" db="EMBL/GenBank/DDBJ databases">
        <title>Chromosome-level assembly of the Caenorhabditis remanei genome.</title>
        <authorList>
            <person name="Teterina A.A."/>
            <person name="Willis J.H."/>
            <person name="Phillips P.C."/>
        </authorList>
    </citation>
    <scope>NUCLEOTIDE SEQUENCE [LARGE SCALE GENOMIC DNA]</scope>
    <source>
        <strain evidence="2 3">PX506</strain>
        <tissue evidence="2">Whole organism</tissue>
    </source>
</reference>
<feature type="compositionally biased region" description="Polar residues" evidence="1">
    <location>
        <begin position="92"/>
        <end position="112"/>
    </location>
</feature>
<organism evidence="2 3">
    <name type="scientific">Caenorhabditis remanei</name>
    <name type="common">Caenorhabditis vulgaris</name>
    <dbReference type="NCBI Taxonomy" id="31234"/>
    <lineage>
        <taxon>Eukaryota</taxon>
        <taxon>Metazoa</taxon>
        <taxon>Ecdysozoa</taxon>
        <taxon>Nematoda</taxon>
        <taxon>Chromadorea</taxon>
        <taxon>Rhabditida</taxon>
        <taxon>Rhabditina</taxon>
        <taxon>Rhabditomorpha</taxon>
        <taxon>Rhabditoidea</taxon>
        <taxon>Rhabditidae</taxon>
        <taxon>Peloderinae</taxon>
        <taxon>Caenorhabditis</taxon>
    </lineage>
</organism>
<sequence>MREKEQTDEAVMEMENGIKWGRKKRKCRSSNLGKKGITFVDQVFSNSENNLKLFRSGKQKKHVDSEETAPDSKDSVLHKRIIIKYADAEPSASASNAQQDHQDLPQLQNEKSPSAAPGALGQFGGAALPEPLGPAGQPGFNRNSGAPEAPGQVVDVLGTPGPAKSPGFYKFAEVQTRHVPAIQRLFRVPISKFLSP</sequence>
<name>A0A6A5G4A9_CAERE</name>